<evidence type="ECO:0000313" key="1">
    <source>
        <dbReference type="EMBL" id="AYR01591.1"/>
    </source>
</evidence>
<gene>
    <name evidence="1" type="primary">91</name>
    <name evidence="1" type="ORF">PBI_SEAHORSE_91</name>
</gene>
<keyword evidence="1" id="KW-0378">Hydrolase</keyword>
<organism evidence="1 2">
    <name type="scientific">Arthrobacter phage Seahorse</name>
    <dbReference type="NCBI Taxonomy" id="2419611"/>
    <lineage>
        <taxon>Viruses</taxon>
        <taxon>Duplodnaviria</taxon>
        <taxon>Heunggongvirae</taxon>
        <taxon>Uroviricota</taxon>
        <taxon>Caudoviricetes</taxon>
        <taxon>Seamegvirus</taxon>
        <taxon>Seamegvirus seahorse</taxon>
    </lineage>
</organism>
<dbReference type="EMBL" id="MH910041">
    <property type="protein sequence ID" value="AYR01591.1"/>
    <property type="molecule type" value="Genomic_DNA"/>
</dbReference>
<dbReference type="KEGG" id="vg:77932156"/>
<keyword evidence="2" id="KW-1185">Reference proteome</keyword>
<sequence>MTLTASTVEALRELQQTCGDTAASKGFHDDRPTEYRYESEPVYQSAKRDWQGNKLLLIVSEVVEAHDEIRNGRAADETYYPTATGEALLHSDGPFKPEGVPSEIADAVIRCFDFAYTEGFDLAGIIAEKLVYNASRERLHGKKF</sequence>
<dbReference type="Gene3D" id="1.10.287.1080">
    <property type="entry name" value="MazG-like"/>
    <property type="match status" value="1"/>
</dbReference>
<name>A0A3G3M5D5_9CAUD</name>
<dbReference type="RefSeq" id="YP_010656277.1">
    <property type="nucleotide sequence ID" value="NC_070836.1"/>
</dbReference>
<protein>
    <submittedName>
        <fullName evidence="1">MazG-like nucleotide pyrophosphohydrolase</fullName>
    </submittedName>
</protein>
<dbReference type="SUPFAM" id="SSF101386">
    <property type="entry name" value="all-alpha NTP pyrophosphatases"/>
    <property type="match status" value="1"/>
</dbReference>
<proteinExistence type="predicted"/>
<evidence type="ECO:0000313" key="2">
    <source>
        <dbReference type="Proteomes" id="UP000272407"/>
    </source>
</evidence>
<reference evidence="1 2" key="1">
    <citation type="submission" date="2018-09" db="EMBL/GenBank/DDBJ databases">
        <authorList>
            <person name="Rimple P.A."/>
            <person name="Stoner T.H."/>
            <person name="Garlena R.A."/>
            <person name="Russell D.A."/>
            <person name="Pope W.H."/>
            <person name="Jacobs-Sera D."/>
            <person name="Hatfull G.F."/>
        </authorList>
    </citation>
    <scope>NUCLEOTIDE SEQUENCE [LARGE SCALE GENOMIC DNA]</scope>
</reference>
<dbReference type="Proteomes" id="UP000272407">
    <property type="component" value="Segment"/>
</dbReference>
<accession>A0A3G3M5D5</accession>
<dbReference type="GeneID" id="77932156"/>
<dbReference type="GO" id="GO:0016787">
    <property type="term" value="F:hydrolase activity"/>
    <property type="evidence" value="ECO:0007669"/>
    <property type="project" value="UniProtKB-KW"/>
</dbReference>